<dbReference type="Gene3D" id="2.130.10.30">
    <property type="entry name" value="Regulator of chromosome condensation 1/beta-lactamase-inhibitor protein II"/>
    <property type="match status" value="1"/>
</dbReference>
<name>A0A4W5Q1X9_9TELE</name>
<organism evidence="2 3">
    <name type="scientific">Hucho hucho</name>
    <name type="common">huchen</name>
    <dbReference type="NCBI Taxonomy" id="62062"/>
    <lineage>
        <taxon>Eukaryota</taxon>
        <taxon>Metazoa</taxon>
        <taxon>Chordata</taxon>
        <taxon>Craniata</taxon>
        <taxon>Vertebrata</taxon>
        <taxon>Euteleostomi</taxon>
        <taxon>Actinopterygii</taxon>
        <taxon>Neopterygii</taxon>
        <taxon>Teleostei</taxon>
        <taxon>Protacanthopterygii</taxon>
        <taxon>Salmoniformes</taxon>
        <taxon>Salmonidae</taxon>
        <taxon>Salmoninae</taxon>
        <taxon>Hucho</taxon>
    </lineage>
</organism>
<evidence type="ECO:0008006" key="4">
    <source>
        <dbReference type="Google" id="ProtNLM"/>
    </source>
</evidence>
<dbReference type="GO" id="GO:0019901">
    <property type="term" value="F:protein kinase binding"/>
    <property type="evidence" value="ECO:0007669"/>
    <property type="project" value="TreeGrafter"/>
</dbReference>
<reference evidence="2" key="3">
    <citation type="submission" date="2025-09" db="UniProtKB">
        <authorList>
            <consortium name="Ensembl"/>
        </authorList>
    </citation>
    <scope>IDENTIFICATION</scope>
</reference>
<sequence length="190" mass="21037">MSTPSASTPSTSWVWLPRPPPATCPNRYSPRPLKDVTIAMAVASNGATLVVTEKGDVYLLADYQCRKLASRQLNIRKVLVSGGSLDHRVDPQVLNEGRGEKVAILALDEAGRVFCWRSVGGSVRQCRWAYGRQVFMSDIALSRNNIMFVTQEGEGFSGQWHGEYRKSGEESLYEIPSVSPPSFSQHFRSS</sequence>
<keyword evidence="1" id="KW-0677">Repeat</keyword>
<reference evidence="3" key="1">
    <citation type="submission" date="2018-06" db="EMBL/GenBank/DDBJ databases">
        <title>Genome assembly of Danube salmon.</title>
        <authorList>
            <person name="Macqueen D.J."/>
            <person name="Gundappa M.K."/>
        </authorList>
    </citation>
    <scope>NUCLEOTIDE SEQUENCE [LARGE SCALE GENOMIC DNA]</scope>
</reference>
<dbReference type="STRING" id="62062.ENSHHUP00000069992"/>
<dbReference type="GeneTree" id="ENSGT00940000156277"/>
<dbReference type="PANTHER" id="PTHR22872">
    <property type="entry name" value="BTK-BINDING PROTEIN-RELATED"/>
    <property type="match status" value="1"/>
</dbReference>
<reference evidence="2" key="2">
    <citation type="submission" date="2025-08" db="UniProtKB">
        <authorList>
            <consortium name="Ensembl"/>
        </authorList>
    </citation>
    <scope>IDENTIFICATION</scope>
</reference>
<accession>A0A4W5Q1X9</accession>
<dbReference type="InterPro" id="IPR009091">
    <property type="entry name" value="RCC1/BLIP-II"/>
</dbReference>
<dbReference type="PANTHER" id="PTHR22872:SF2">
    <property type="entry name" value="INHIBITOR OF BRUTON TYROSINE KINASE"/>
    <property type="match status" value="1"/>
</dbReference>
<evidence type="ECO:0000313" key="2">
    <source>
        <dbReference type="Ensembl" id="ENSHHUP00000069992.1"/>
    </source>
</evidence>
<dbReference type="GO" id="GO:0030292">
    <property type="term" value="F:protein tyrosine kinase inhibitor activity"/>
    <property type="evidence" value="ECO:0007669"/>
    <property type="project" value="TreeGrafter"/>
</dbReference>
<dbReference type="Proteomes" id="UP000314982">
    <property type="component" value="Unassembled WGS sequence"/>
</dbReference>
<dbReference type="GO" id="GO:0005737">
    <property type="term" value="C:cytoplasm"/>
    <property type="evidence" value="ECO:0007669"/>
    <property type="project" value="TreeGrafter"/>
</dbReference>
<dbReference type="AlphaFoldDB" id="A0A4W5Q1X9"/>
<protein>
    <recommendedName>
        <fullName evidence="4">Vps16 N-terminal domain-containing protein</fullName>
    </recommendedName>
</protein>
<dbReference type="InterPro" id="IPR051625">
    <property type="entry name" value="Signaling_Regulatory_Domain"/>
</dbReference>
<dbReference type="GO" id="GO:0005654">
    <property type="term" value="C:nucleoplasm"/>
    <property type="evidence" value="ECO:0007669"/>
    <property type="project" value="TreeGrafter"/>
</dbReference>
<dbReference type="Ensembl" id="ENSHHUT00000072323.1">
    <property type="protein sequence ID" value="ENSHHUP00000069992.1"/>
    <property type="gene ID" value="ENSHHUG00000041186.1"/>
</dbReference>
<evidence type="ECO:0000313" key="3">
    <source>
        <dbReference type="Proteomes" id="UP000314982"/>
    </source>
</evidence>
<proteinExistence type="predicted"/>
<keyword evidence="3" id="KW-1185">Reference proteome</keyword>
<evidence type="ECO:0000256" key="1">
    <source>
        <dbReference type="ARBA" id="ARBA00022737"/>
    </source>
</evidence>